<dbReference type="SUPFAM" id="SSF51316">
    <property type="entry name" value="Mss4-like"/>
    <property type="match status" value="1"/>
</dbReference>
<sequence>MVSGSRSDSSSPYIPNNSLSDERYSKNNEATATCFCGAVQLAFPLSEPGLVGTFICHCADCRKITASMFASNFIVADSHLKHVRGQSNLSSWGQDKTVASGGKMTNYFCKTCGTLMYRVGEKFPGRSILRIGTVDDFHLHETVLKPSVELFSEERVAWLAGAEGVEKDEGMGRFKA</sequence>
<feature type="compositionally biased region" description="Polar residues" evidence="5">
    <location>
        <begin position="1"/>
        <end position="19"/>
    </location>
</feature>
<organism evidence="7 8">
    <name type="scientific">Myriangium duriaei CBS 260.36</name>
    <dbReference type="NCBI Taxonomy" id="1168546"/>
    <lineage>
        <taxon>Eukaryota</taxon>
        <taxon>Fungi</taxon>
        <taxon>Dikarya</taxon>
        <taxon>Ascomycota</taxon>
        <taxon>Pezizomycotina</taxon>
        <taxon>Dothideomycetes</taxon>
        <taxon>Dothideomycetidae</taxon>
        <taxon>Myriangiales</taxon>
        <taxon>Myriangiaceae</taxon>
        <taxon>Myriangium</taxon>
    </lineage>
</organism>
<dbReference type="GO" id="GO:0016846">
    <property type="term" value="F:carbon-sulfur lyase activity"/>
    <property type="evidence" value="ECO:0007669"/>
    <property type="project" value="InterPro"/>
</dbReference>
<feature type="region of interest" description="Disordered" evidence="5">
    <location>
        <begin position="1"/>
        <end position="21"/>
    </location>
</feature>
<dbReference type="Gene3D" id="3.90.1590.10">
    <property type="entry name" value="glutathione-dependent formaldehyde- activating enzyme (gfa)"/>
    <property type="match status" value="1"/>
</dbReference>
<evidence type="ECO:0000256" key="1">
    <source>
        <dbReference type="ARBA" id="ARBA00005495"/>
    </source>
</evidence>
<dbReference type="PROSITE" id="PS51891">
    <property type="entry name" value="CENP_V_GFA"/>
    <property type="match status" value="1"/>
</dbReference>
<dbReference type="PANTHER" id="PTHR33337">
    <property type="entry name" value="GFA DOMAIN-CONTAINING PROTEIN"/>
    <property type="match status" value="1"/>
</dbReference>
<keyword evidence="3" id="KW-0862">Zinc</keyword>
<gene>
    <name evidence="7" type="ORF">K461DRAFT_258620</name>
</gene>
<evidence type="ECO:0000313" key="8">
    <source>
        <dbReference type="Proteomes" id="UP000799439"/>
    </source>
</evidence>
<protein>
    <recommendedName>
        <fullName evidence="6">CENP-V/GFA domain-containing protein</fullName>
    </recommendedName>
</protein>
<keyword evidence="8" id="KW-1185">Reference proteome</keyword>
<feature type="domain" description="CENP-V/GFA" evidence="6">
    <location>
        <begin position="30"/>
        <end position="148"/>
    </location>
</feature>
<comment type="caution">
    <text evidence="7">The sequence shown here is derived from an EMBL/GenBank/DDBJ whole genome shotgun (WGS) entry which is preliminary data.</text>
</comment>
<keyword evidence="2" id="KW-0479">Metal-binding</keyword>
<dbReference type="EMBL" id="ML996088">
    <property type="protein sequence ID" value="KAF2151465.1"/>
    <property type="molecule type" value="Genomic_DNA"/>
</dbReference>
<dbReference type="Proteomes" id="UP000799439">
    <property type="component" value="Unassembled WGS sequence"/>
</dbReference>
<evidence type="ECO:0000256" key="4">
    <source>
        <dbReference type="ARBA" id="ARBA00023239"/>
    </source>
</evidence>
<evidence type="ECO:0000256" key="5">
    <source>
        <dbReference type="SAM" id="MobiDB-lite"/>
    </source>
</evidence>
<dbReference type="OrthoDB" id="428768at2759"/>
<keyword evidence="4" id="KW-0456">Lyase</keyword>
<dbReference type="InterPro" id="IPR006913">
    <property type="entry name" value="CENP-V/GFA"/>
</dbReference>
<proteinExistence type="inferred from homology"/>
<reference evidence="7" key="1">
    <citation type="journal article" date="2020" name="Stud. Mycol.">
        <title>101 Dothideomycetes genomes: a test case for predicting lifestyles and emergence of pathogens.</title>
        <authorList>
            <person name="Haridas S."/>
            <person name="Albert R."/>
            <person name="Binder M."/>
            <person name="Bloem J."/>
            <person name="Labutti K."/>
            <person name="Salamov A."/>
            <person name="Andreopoulos B."/>
            <person name="Baker S."/>
            <person name="Barry K."/>
            <person name="Bills G."/>
            <person name="Bluhm B."/>
            <person name="Cannon C."/>
            <person name="Castanera R."/>
            <person name="Culley D."/>
            <person name="Daum C."/>
            <person name="Ezra D."/>
            <person name="Gonzalez J."/>
            <person name="Henrissat B."/>
            <person name="Kuo A."/>
            <person name="Liang C."/>
            <person name="Lipzen A."/>
            <person name="Lutzoni F."/>
            <person name="Magnuson J."/>
            <person name="Mondo S."/>
            <person name="Nolan M."/>
            <person name="Ohm R."/>
            <person name="Pangilinan J."/>
            <person name="Park H.-J."/>
            <person name="Ramirez L."/>
            <person name="Alfaro M."/>
            <person name="Sun H."/>
            <person name="Tritt A."/>
            <person name="Yoshinaga Y."/>
            <person name="Zwiers L.-H."/>
            <person name="Turgeon B."/>
            <person name="Goodwin S."/>
            <person name="Spatafora J."/>
            <person name="Crous P."/>
            <person name="Grigoriev I."/>
        </authorList>
    </citation>
    <scope>NUCLEOTIDE SEQUENCE</scope>
    <source>
        <strain evidence="7">CBS 260.36</strain>
    </source>
</reference>
<dbReference type="InterPro" id="IPR011057">
    <property type="entry name" value="Mss4-like_sf"/>
</dbReference>
<evidence type="ECO:0000313" key="7">
    <source>
        <dbReference type="EMBL" id="KAF2151465.1"/>
    </source>
</evidence>
<accession>A0A9P4J1A2</accession>
<evidence type="ECO:0000259" key="6">
    <source>
        <dbReference type="PROSITE" id="PS51891"/>
    </source>
</evidence>
<dbReference type="AlphaFoldDB" id="A0A9P4J1A2"/>
<evidence type="ECO:0000256" key="3">
    <source>
        <dbReference type="ARBA" id="ARBA00022833"/>
    </source>
</evidence>
<dbReference type="Pfam" id="PF04828">
    <property type="entry name" value="GFA"/>
    <property type="match status" value="1"/>
</dbReference>
<evidence type="ECO:0000256" key="2">
    <source>
        <dbReference type="ARBA" id="ARBA00022723"/>
    </source>
</evidence>
<name>A0A9P4J1A2_9PEZI</name>
<comment type="similarity">
    <text evidence="1">Belongs to the Gfa family.</text>
</comment>
<dbReference type="PANTHER" id="PTHR33337:SF8">
    <property type="entry name" value="CENP-V_GFA DOMAIN-CONTAINING PROTEIN"/>
    <property type="match status" value="1"/>
</dbReference>
<dbReference type="GO" id="GO:0046872">
    <property type="term" value="F:metal ion binding"/>
    <property type="evidence" value="ECO:0007669"/>
    <property type="project" value="UniProtKB-KW"/>
</dbReference>